<dbReference type="InterPro" id="IPR001466">
    <property type="entry name" value="Beta-lactam-related"/>
</dbReference>
<dbReference type="PANTHER" id="PTHR46825">
    <property type="entry name" value="D-ALANYL-D-ALANINE-CARBOXYPEPTIDASE/ENDOPEPTIDASE AMPH"/>
    <property type="match status" value="1"/>
</dbReference>
<comment type="caution">
    <text evidence="4">The sequence shown here is derived from an EMBL/GenBank/DDBJ whole genome shotgun (WGS) entry which is preliminary data.</text>
</comment>
<evidence type="ECO:0000313" key="5">
    <source>
        <dbReference type="Proteomes" id="UP000186607"/>
    </source>
</evidence>
<evidence type="ECO:0000256" key="1">
    <source>
        <dbReference type="ARBA" id="ARBA00004370"/>
    </source>
</evidence>
<comment type="subcellular location">
    <subcellularLocation>
        <location evidence="1">Membrane</location>
    </subcellularLocation>
</comment>
<keyword evidence="2" id="KW-0472">Membrane</keyword>
<evidence type="ECO:0000313" key="4">
    <source>
        <dbReference type="EMBL" id="OLV18147.1"/>
    </source>
</evidence>
<sequence>MDTLEKEVAQLARQHGFSGVVRVDQGGQTRLERAFGLAHRGYGLPNTVHTRFALASGTKTLTALTVMGLVADGTLGLSTPARQFLGRDLPLIDDAVTIEQLLAHRSGIGDYLDEDEIQDPNAYLMPVPVHQLDSTESYLPVLDGHPAKFPPGQEFSYCNSGYVLLALLAERSSGVPFARLVQERVCQPAGLEHTAFLRSDELAGDVAVGYLDAPHTGRSNVFHLPVCGSGDGGIYSTPHDIHALWTAFMAGQIVPPAWVQAMRQPLRARL</sequence>
<proteinExistence type="predicted"/>
<gene>
    <name evidence="4" type="ORF">BOO71_0006763</name>
</gene>
<evidence type="ECO:0000256" key="2">
    <source>
        <dbReference type="ARBA" id="ARBA00023136"/>
    </source>
</evidence>
<dbReference type="Gene3D" id="3.40.710.10">
    <property type="entry name" value="DD-peptidase/beta-lactamase superfamily"/>
    <property type="match status" value="1"/>
</dbReference>
<dbReference type="EMBL" id="MSTI01000076">
    <property type="protein sequence ID" value="OLV18147.1"/>
    <property type="molecule type" value="Genomic_DNA"/>
</dbReference>
<organism evidence="4 5">
    <name type="scientific">Deinococcus marmoris</name>
    <dbReference type="NCBI Taxonomy" id="249408"/>
    <lineage>
        <taxon>Bacteria</taxon>
        <taxon>Thermotogati</taxon>
        <taxon>Deinococcota</taxon>
        <taxon>Deinococci</taxon>
        <taxon>Deinococcales</taxon>
        <taxon>Deinococcaceae</taxon>
        <taxon>Deinococcus</taxon>
    </lineage>
</organism>
<dbReference type="RefSeq" id="WP_075832464.1">
    <property type="nucleotide sequence ID" value="NZ_MSTI01000076.1"/>
</dbReference>
<dbReference type="STRING" id="249408.BOO71_0006763"/>
<dbReference type="Proteomes" id="UP000186607">
    <property type="component" value="Unassembled WGS sequence"/>
</dbReference>
<dbReference type="Pfam" id="PF00144">
    <property type="entry name" value="Beta-lactamase"/>
    <property type="match status" value="1"/>
</dbReference>
<dbReference type="InterPro" id="IPR012338">
    <property type="entry name" value="Beta-lactam/transpept-like"/>
</dbReference>
<protein>
    <submittedName>
        <fullName evidence="4">Penicillin-binding protein</fullName>
    </submittedName>
</protein>
<reference evidence="4 5" key="1">
    <citation type="submission" date="2017-01" db="EMBL/GenBank/DDBJ databases">
        <title>Genome Analysis of Deinococcus marmoris KOPRI26562.</title>
        <authorList>
            <person name="Kim J.H."/>
            <person name="Oh H.-M."/>
        </authorList>
    </citation>
    <scope>NUCLEOTIDE SEQUENCE [LARGE SCALE GENOMIC DNA]</scope>
    <source>
        <strain evidence="4 5">KOPRI26562</strain>
    </source>
</reference>
<dbReference type="GO" id="GO:0016020">
    <property type="term" value="C:membrane"/>
    <property type="evidence" value="ECO:0007669"/>
    <property type="project" value="UniProtKB-SubCell"/>
</dbReference>
<dbReference type="InterPro" id="IPR050491">
    <property type="entry name" value="AmpC-like"/>
</dbReference>
<dbReference type="PANTHER" id="PTHR46825:SF11">
    <property type="entry name" value="PENICILLIN-BINDING PROTEIN 4"/>
    <property type="match status" value="1"/>
</dbReference>
<dbReference type="SUPFAM" id="SSF56601">
    <property type="entry name" value="beta-lactamase/transpeptidase-like"/>
    <property type="match status" value="1"/>
</dbReference>
<dbReference type="OrthoDB" id="9803467at2"/>
<keyword evidence="5" id="KW-1185">Reference proteome</keyword>
<evidence type="ECO:0000259" key="3">
    <source>
        <dbReference type="Pfam" id="PF00144"/>
    </source>
</evidence>
<accession>A0A1U7NZ03</accession>
<name>A0A1U7NZ03_9DEIO</name>
<dbReference type="eggNOG" id="COG1680">
    <property type="taxonomic scope" value="Bacteria"/>
</dbReference>
<dbReference type="AlphaFoldDB" id="A0A1U7NZ03"/>
<feature type="domain" description="Beta-lactamase-related" evidence="3">
    <location>
        <begin position="5"/>
        <end position="264"/>
    </location>
</feature>